<protein>
    <submittedName>
        <fullName evidence="4">Thioesterase family protein</fullName>
    </submittedName>
</protein>
<dbReference type="InterPro" id="IPR054485">
    <property type="entry name" value="FlK-like_dom"/>
</dbReference>
<proteinExistence type="predicted"/>
<evidence type="ECO:0000313" key="5">
    <source>
        <dbReference type="Proteomes" id="UP000823896"/>
    </source>
</evidence>
<dbReference type="AlphaFoldDB" id="A0A9D2NT42"/>
<comment type="caution">
    <text evidence="4">The sequence shown here is derived from an EMBL/GenBank/DDBJ whole genome shotgun (WGS) entry which is preliminary data.</text>
</comment>
<name>A0A9D2NT42_9FIRM</name>
<gene>
    <name evidence="4" type="ORF">H9702_03840</name>
</gene>
<dbReference type="InterPro" id="IPR025540">
    <property type="entry name" value="FlK"/>
</dbReference>
<dbReference type="Gene3D" id="3.10.129.10">
    <property type="entry name" value="Hotdog Thioesterase"/>
    <property type="match status" value="1"/>
</dbReference>
<reference evidence="4" key="1">
    <citation type="journal article" date="2021" name="PeerJ">
        <title>Extensive microbial diversity within the chicken gut microbiome revealed by metagenomics and culture.</title>
        <authorList>
            <person name="Gilroy R."/>
            <person name="Ravi A."/>
            <person name="Getino M."/>
            <person name="Pursley I."/>
            <person name="Horton D.L."/>
            <person name="Alikhan N.F."/>
            <person name="Baker D."/>
            <person name="Gharbi K."/>
            <person name="Hall N."/>
            <person name="Watson M."/>
            <person name="Adriaenssens E.M."/>
            <person name="Foster-Nyarko E."/>
            <person name="Jarju S."/>
            <person name="Secka A."/>
            <person name="Antonio M."/>
            <person name="Oren A."/>
            <person name="Chaudhuri R.R."/>
            <person name="La Ragione R."/>
            <person name="Hildebrand F."/>
            <person name="Pallen M.J."/>
        </authorList>
    </citation>
    <scope>NUCLEOTIDE SEQUENCE</scope>
    <source>
        <strain evidence="4">CHK187-11901</strain>
    </source>
</reference>
<dbReference type="PANTHER" id="PTHR36934">
    <property type="entry name" value="BLR0278 PROTEIN"/>
    <property type="match status" value="1"/>
</dbReference>
<feature type="active site" evidence="1">
    <location>
        <position position="43"/>
    </location>
</feature>
<dbReference type="Proteomes" id="UP000823896">
    <property type="component" value="Unassembled WGS sequence"/>
</dbReference>
<feature type="active site" evidence="1">
    <location>
        <position position="69"/>
    </location>
</feature>
<dbReference type="SUPFAM" id="SSF54637">
    <property type="entry name" value="Thioesterase/thiol ester dehydrase-isomerase"/>
    <property type="match status" value="1"/>
</dbReference>
<dbReference type="EMBL" id="DWWM01000023">
    <property type="protein sequence ID" value="HJC36243.1"/>
    <property type="molecule type" value="Genomic_DNA"/>
</dbReference>
<evidence type="ECO:0000256" key="2">
    <source>
        <dbReference type="PIRSR" id="PIRSR014972-2"/>
    </source>
</evidence>
<evidence type="ECO:0000313" key="4">
    <source>
        <dbReference type="EMBL" id="HJC36243.1"/>
    </source>
</evidence>
<dbReference type="InterPro" id="IPR029069">
    <property type="entry name" value="HotDog_dom_sf"/>
</dbReference>
<accession>A0A9D2NT42</accession>
<feature type="domain" description="Fluoroacetyl-CoA-specific thioesterase-like" evidence="3">
    <location>
        <begin position="16"/>
        <end position="119"/>
    </location>
</feature>
<dbReference type="PANTHER" id="PTHR36934:SF1">
    <property type="entry name" value="THIOESTERASE DOMAIN-CONTAINING PROTEIN"/>
    <property type="match status" value="1"/>
</dbReference>
<feature type="binding site" evidence="2">
    <location>
        <position position="62"/>
    </location>
    <ligand>
        <name>CoA</name>
        <dbReference type="ChEBI" id="CHEBI:57287"/>
    </ligand>
</feature>
<organism evidence="4 5">
    <name type="scientific">Candidatus Merdibacter merdavium</name>
    <dbReference type="NCBI Taxonomy" id="2838692"/>
    <lineage>
        <taxon>Bacteria</taxon>
        <taxon>Bacillati</taxon>
        <taxon>Bacillota</taxon>
        <taxon>Erysipelotrichia</taxon>
        <taxon>Erysipelotrichales</taxon>
        <taxon>Erysipelotrichaceae</taxon>
        <taxon>Merdibacter</taxon>
    </lineage>
</organism>
<dbReference type="Pfam" id="PF22636">
    <property type="entry name" value="FlK"/>
    <property type="match status" value="1"/>
</dbReference>
<dbReference type="PIRSF" id="PIRSF014972">
    <property type="entry name" value="FlK"/>
    <property type="match status" value="1"/>
</dbReference>
<sequence>MKEIAIQASCTRETCVTEDLLASRVGSGSVDVYATPMMIALMEKAASELLVPYLDEGETSVGIHMDATHDAATPQDMKVSATAVVTAVDRRKVIFSITARDEKEVIGTAVHERFIVNKDKFESKAKSKKS</sequence>
<feature type="binding site" evidence="2">
    <location>
        <position position="113"/>
    </location>
    <ligand>
        <name>substrate</name>
    </ligand>
</feature>
<evidence type="ECO:0000256" key="1">
    <source>
        <dbReference type="PIRSR" id="PIRSR014972-1"/>
    </source>
</evidence>
<reference evidence="4" key="2">
    <citation type="submission" date="2021-04" db="EMBL/GenBank/DDBJ databases">
        <authorList>
            <person name="Gilroy R."/>
        </authorList>
    </citation>
    <scope>NUCLEOTIDE SEQUENCE</scope>
    <source>
        <strain evidence="4">CHK187-11901</strain>
    </source>
</reference>
<feature type="binding site" evidence="2">
    <location>
        <position position="62"/>
    </location>
    <ligand>
        <name>substrate</name>
    </ligand>
</feature>
<feature type="active site" evidence="1">
    <location>
        <position position="35"/>
    </location>
</feature>
<evidence type="ECO:0000259" key="3">
    <source>
        <dbReference type="Pfam" id="PF22636"/>
    </source>
</evidence>